<dbReference type="InterPro" id="IPR010982">
    <property type="entry name" value="Lambda_DNA-bd_dom_sf"/>
</dbReference>
<comment type="caution">
    <text evidence="1">The sequence shown here is derived from an EMBL/GenBank/DDBJ whole genome shotgun (WGS) entry which is preliminary data.</text>
</comment>
<evidence type="ECO:0000313" key="2">
    <source>
        <dbReference type="Proteomes" id="UP001589774"/>
    </source>
</evidence>
<dbReference type="EMBL" id="JBHLWO010000002">
    <property type="protein sequence ID" value="MFC0320094.1"/>
    <property type="molecule type" value="Genomic_DNA"/>
</dbReference>
<name>A0ABV6HMG7_9SPHI</name>
<keyword evidence="2" id="KW-1185">Reference proteome</keyword>
<dbReference type="RefSeq" id="WP_130855320.1">
    <property type="nucleotide sequence ID" value="NZ_JBHLWO010000002.1"/>
</dbReference>
<accession>A0ABV6HMG7</accession>
<dbReference type="SUPFAM" id="SSF47413">
    <property type="entry name" value="lambda repressor-like DNA-binding domains"/>
    <property type="match status" value="1"/>
</dbReference>
<organism evidence="1 2">
    <name type="scientific">Olivibacter oleidegradans</name>
    <dbReference type="NCBI Taxonomy" id="760123"/>
    <lineage>
        <taxon>Bacteria</taxon>
        <taxon>Pseudomonadati</taxon>
        <taxon>Bacteroidota</taxon>
        <taxon>Sphingobacteriia</taxon>
        <taxon>Sphingobacteriales</taxon>
        <taxon>Sphingobacteriaceae</taxon>
        <taxon>Olivibacter</taxon>
    </lineage>
</organism>
<reference evidence="1 2" key="1">
    <citation type="submission" date="2024-09" db="EMBL/GenBank/DDBJ databases">
        <authorList>
            <person name="Sun Q."/>
            <person name="Mori K."/>
        </authorList>
    </citation>
    <scope>NUCLEOTIDE SEQUENCE [LARGE SCALE GENOMIC DNA]</scope>
    <source>
        <strain evidence="1 2">CCM 7765</strain>
    </source>
</reference>
<proteinExistence type="predicted"/>
<protein>
    <submittedName>
        <fullName evidence="1">Helix-turn-helix transcriptional regulator</fullName>
    </submittedName>
</protein>
<dbReference type="Proteomes" id="UP001589774">
    <property type="component" value="Unassembled WGS sequence"/>
</dbReference>
<sequence>MNKHHGEIIERTIRRNGYSITDLSRTINVNRRSMYNWFSQPKLRRDIILKIGKALNYDFSFEFPELFSTEDFHTTTPLVPTVQKDNNITDLESVTYWKEKYIQVLEEYNRVLKEINSSKTTRHKSRGKTIKTRSFL</sequence>
<evidence type="ECO:0000313" key="1">
    <source>
        <dbReference type="EMBL" id="MFC0320094.1"/>
    </source>
</evidence>
<gene>
    <name evidence="1" type="ORF">ACFFI0_17350</name>
</gene>